<evidence type="ECO:0000313" key="1">
    <source>
        <dbReference type="EMBL" id="RFU60970.1"/>
    </source>
</evidence>
<gene>
    <name evidence="1" type="ORF">D0466_19775</name>
</gene>
<dbReference type="OrthoDB" id="2941151at2"/>
<dbReference type="RefSeq" id="WP_117324245.1">
    <property type="nucleotide sequence ID" value="NZ_QVTD01000019.1"/>
</dbReference>
<dbReference type="AlphaFoldDB" id="A0A372L714"/>
<evidence type="ECO:0000313" key="2">
    <source>
        <dbReference type="Proteomes" id="UP000262939"/>
    </source>
</evidence>
<dbReference type="EMBL" id="QVTD01000019">
    <property type="protein sequence ID" value="RFU60970.1"/>
    <property type="molecule type" value="Genomic_DNA"/>
</dbReference>
<protein>
    <submittedName>
        <fullName evidence="1">Uncharacterized protein</fullName>
    </submittedName>
</protein>
<keyword evidence="2" id="KW-1185">Reference proteome</keyword>
<proteinExistence type="predicted"/>
<accession>A0A372L714</accession>
<comment type="caution">
    <text evidence="1">The sequence shown here is derived from an EMBL/GenBank/DDBJ whole genome shotgun (WGS) entry which is preliminary data.</text>
</comment>
<organism evidence="1 2">
    <name type="scientific">Peribacillus glennii</name>
    <dbReference type="NCBI Taxonomy" id="2303991"/>
    <lineage>
        <taxon>Bacteria</taxon>
        <taxon>Bacillati</taxon>
        <taxon>Bacillota</taxon>
        <taxon>Bacilli</taxon>
        <taxon>Bacillales</taxon>
        <taxon>Bacillaceae</taxon>
        <taxon>Peribacillus</taxon>
    </lineage>
</organism>
<reference evidence="1 2" key="1">
    <citation type="submission" date="2018-08" db="EMBL/GenBank/DDBJ databases">
        <title>Bacillus chawlae sp. nov., Bacillus glennii sp. nov., and Bacillus saganii sp. nov. Isolated from the Vehicle Assembly Building at Kennedy Space Center where the Viking Spacecraft were Assembled.</title>
        <authorList>
            <person name="Seuylemezian A."/>
            <person name="Vaishampayan P."/>
        </authorList>
    </citation>
    <scope>NUCLEOTIDE SEQUENCE [LARGE SCALE GENOMIC DNA]</scope>
    <source>
        <strain evidence="1 2">V44-8</strain>
    </source>
</reference>
<dbReference type="Proteomes" id="UP000262939">
    <property type="component" value="Unassembled WGS sequence"/>
</dbReference>
<sequence>MEEKKPYAKTYKYGNTTVIVHSDLLKLTDEERYEYFEEQKRLNNSVIMEIVRAINNCYRKYD</sequence>
<name>A0A372L714_9BACI</name>